<reference evidence="1" key="1">
    <citation type="journal article" date="2020" name="Stud. Mycol.">
        <title>101 Dothideomycetes genomes: a test case for predicting lifestyles and emergence of pathogens.</title>
        <authorList>
            <person name="Haridas S."/>
            <person name="Albert R."/>
            <person name="Binder M."/>
            <person name="Bloem J."/>
            <person name="Labutti K."/>
            <person name="Salamov A."/>
            <person name="Andreopoulos B."/>
            <person name="Baker S."/>
            <person name="Barry K."/>
            <person name="Bills G."/>
            <person name="Bluhm B."/>
            <person name="Cannon C."/>
            <person name="Castanera R."/>
            <person name="Culley D."/>
            <person name="Daum C."/>
            <person name="Ezra D."/>
            <person name="Gonzalez J."/>
            <person name="Henrissat B."/>
            <person name="Kuo A."/>
            <person name="Liang C."/>
            <person name="Lipzen A."/>
            <person name="Lutzoni F."/>
            <person name="Magnuson J."/>
            <person name="Mondo S."/>
            <person name="Nolan M."/>
            <person name="Ohm R."/>
            <person name="Pangilinan J."/>
            <person name="Park H.-J."/>
            <person name="Ramirez L."/>
            <person name="Alfaro M."/>
            <person name="Sun H."/>
            <person name="Tritt A."/>
            <person name="Yoshinaga Y."/>
            <person name="Zwiers L.-H."/>
            <person name="Turgeon B."/>
            <person name="Goodwin S."/>
            <person name="Spatafora J."/>
            <person name="Crous P."/>
            <person name="Grigoriev I."/>
        </authorList>
    </citation>
    <scope>NUCLEOTIDE SEQUENCE</scope>
    <source>
        <strain evidence="1">CBS 109.77</strain>
    </source>
</reference>
<dbReference type="EMBL" id="MU002175">
    <property type="protein sequence ID" value="KAF2788944.1"/>
    <property type="molecule type" value="Genomic_DNA"/>
</dbReference>
<dbReference type="AlphaFoldDB" id="A0A6A6WYF4"/>
<protein>
    <submittedName>
        <fullName evidence="1">Uncharacterized protein</fullName>
    </submittedName>
</protein>
<gene>
    <name evidence="1" type="ORF">K505DRAFT_341673</name>
</gene>
<evidence type="ECO:0000313" key="1">
    <source>
        <dbReference type="EMBL" id="KAF2788944.1"/>
    </source>
</evidence>
<sequence length="108" mass="12355">MSLQSHILLGYLPTFKIVLAGREVVQSIAPVRFRESLGLDPDVESEYRMRGFQGNLPFLDRLSQRFHTIPVMVHEIMTMMPTIPKIALYDHRDEFELRANVVSVGTLA</sequence>
<keyword evidence="2" id="KW-1185">Reference proteome</keyword>
<accession>A0A6A6WYF4</accession>
<name>A0A6A6WYF4_9PLEO</name>
<evidence type="ECO:0000313" key="2">
    <source>
        <dbReference type="Proteomes" id="UP000799757"/>
    </source>
</evidence>
<dbReference type="Proteomes" id="UP000799757">
    <property type="component" value="Unassembled WGS sequence"/>
</dbReference>
<proteinExistence type="predicted"/>
<organism evidence="1 2">
    <name type="scientific">Melanomma pulvis-pyrius CBS 109.77</name>
    <dbReference type="NCBI Taxonomy" id="1314802"/>
    <lineage>
        <taxon>Eukaryota</taxon>
        <taxon>Fungi</taxon>
        <taxon>Dikarya</taxon>
        <taxon>Ascomycota</taxon>
        <taxon>Pezizomycotina</taxon>
        <taxon>Dothideomycetes</taxon>
        <taxon>Pleosporomycetidae</taxon>
        <taxon>Pleosporales</taxon>
        <taxon>Melanommataceae</taxon>
        <taxon>Melanomma</taxon>
    </lineage>
</organism>